<dbReference type="Pfam" id="PF12009">
    <property type="entry name" value="Telomerase_RBD"/>
    <property type="match status" value="1"/>
</dbReference>
<evidence type="ECO:0000256" key="2">
    <source>
        <dbReference type="ARBA" id="ARBA00022695"/>
    </source>
</evidence>
<evidence type="ECO:0000256" key="5">
    <source>
        <dbReference type="ARBA" id="ARBA00022918"/>
    </source>
</evidence>
<evidence type="ECO:0000259" key="8">
    <source>
        <dbReference type="SMART" id="SM00975"/>
    </source>
</evidence>
<dbReference type="EMBL" id="MUJZ01000289">
    <property type="protein sequence ID" value="OTF84176.1"/>
    <property type="molecule type" value="Genomic_DNA"/>
</dbReference>
<comment type="caution">
    <text evidence="9">The sequence shown here is derived from an EMBL/GenBank/DDBJ whole genome shotgun (WGS) entry which is preliminary data.</text>
</comment>
<dbReference type="GO" id="GO:0000781">
    <property type="term" value="C:chromosome, telomeric region"/>
    <property type="evidence" value="ECO:0007669"/>
    <property type="project" value="UniProtKB-SubCell"/>
</dbReference>
<comment type="catalytic activity">
    <reaction evidence="6 7">
        <text>DNA(n) + a 2'-deoxyribonucleoside 5'-triphosphate = DNA(n+1) + diphosphate</text>
        <dbReference type="Rhea" id="RHEA:22508"/>
        <dbReference type="Rhea" id="RHEA-COMP:17339"/>
        <dbReference type="Rhea" id="RHEA-COMP:17340"/>
        <dbReference type="ChEBI" id="CHEBI:33019"/>
        <dbReference type="ChEBI" id="CHEBI:61560"/>
        <dbReference type="ChEBI" id="CHEBI:173112"/>
        <dbReference type="EC" id="2.7.7.49"/>
    </reaction>
</comment>
<dbReference type="AlphaFoldDB" id="A0A1Y3BXC1"/>
<dbReference type="GO" id="GO:0070034">
    <property type="term" value="F:telomerase RNA binding"/>
    <property type="evidence" value="ECO:0007669"/>
    <property type="project" value="TreeGrafter"/>
</dbReference>
<dbReference type="GO" id="GO:0046872">
    <property type="term" value="F:metal ion binding"/>
    <property type="evidence" value="ECO:0007669"/>
    <property type="project" value="UniProtKB-KW"/>
</dbReference>
<comment type="function">
    <text evidence="7">Telomerase is a ribonucleoprotein enzyme essential for the replication of chromosome termini in most eukaryotes. It elongates telomeres. It is a reverse transcriptase that adds simple sequence repeats to chromosome ends by copying a template sequence within the RNA component of the enzyme.</text>
</comment>
<dbReference type="GO" id="GO:0042162">
    <property type="term" value="F:telomeric DNA binding"/>
    <property type="evidence" value="ECO:0007669"/>
    <property type="project" value="TreeGrafter"/>
</dbReference>
<keyword evidence="2 7" id="KW-0548">Nucleotidyltransferase</keyword>
<evidence type="ECO:0000256" key="6">
    <source>
        <dbReference type="ARBA" id="ARBA00048173"/>
    </source>
</evidence>
<comment type="similarity">
    <text evidence="7">Belongs to the reverse transcriptase family. Telomerase subfamily.</text>
</comment>
<keyword evidence="7" id="KW-0779">Telomere</keyword>
<dbReference type="GO" id="GO:0007004">
    <property type="term" value="P:telomere maintenance via telomerase"/>
    <property type="evidence" value="ECO:0007669"/>
    <property type="project" value="TreeGrafter"/>
</dbReference>
<comment type="subcellular location">
    <subcellularLocation>
        <location evidence="7">Nucleus</location>
    </subcellularLocation>
    <subcellularLocation>
        <location evidence="7">Chromosome</location>
        <location evidence="7">Telomere</location>
    </subcellularLocation>
</comment>
<sequence>MLKTNKSDNFVTIECLIERFNVCTEHLPSNEKPYLNLFNILVGETISKRLAKNCSIFHHDKTLNYLFLLRGKHLYFHSKSSNKPNLSKMKNDPNHLRPAYRFVFEPTSNNDDDDRLRQEYESDRQQEKRFQLYAKSSPLNRADMLYSRQSSGRIVFQTMNEFPFIRMNEHTDLLDKAYRDIFGAKAKYMRKKDASYRYRIDEYLLVVYDNLNKTNIESLLQRYCPLSSRAENILAMRTTFKQLSRFLYAIHYRIFPITMLGSKRNFRAFHRTLKELFTSCLITRFRIWDIIHGMDMDQMKPLFNDIYLRMNIFAEENELEMLFLCWLFRVIKQIVRCKFYITESRKMKHALLFFRYDLWFKLYSQTIRSNLNENRWTLING</sequence>
<keyword evidence="5 7" id="KW-0695">RNA-directed DNA polymerase</keyword>
<evidence type="ECO:0000256" key="3">
    <source>
        <dbReference type="ARBA" id="ARBA00022723"/>
    </source>
</evidence>
<keyword evidence="3 7" id="KW-0479">Metal-binding</keyword>
<dbReference type="PANTHER" id="PTHR12066:SF0">
    <property type="entry name" value="TELOMERASE REVERSE TRANSCRIPTASE"/>
    <property type="match status" value="1"/>
</dbReference>
<feature type="non-terminal residue" evidence="9">
    <location>
        <position position="381"/>
    </location>
</feature>
<dbReference type="SMART" id="SM00975">
    <property type="entry name" value="Telomerase_RBD"/>
    <property type="match status" value="1"/>
</dbReference>
<evidence type="ECO:0000256" key="7">
    <source>
        <dbReference type="RuleBase" id="RU365061"/>
    </source>
</evidence>
<evidence type="ECO:0000256" key="4">
    <source>
        <dbReference type="ARBA" id="ARBA00022842"/>
    </source>
</evidence>
<dbReference type="GO" id="GO:0000333">
    <property type="term" value="C:telomerase catalytic core complex"/>
    <property type="evidence" value="ECO:0007669"/>
    <property type="project" value="TreeGrafter"/>
</dbReference>
<keyword evidence="10" id="KW-1185">Reference proteome</keyword>
<keyword evidence="7" id="KW-0539">Nucleus</keyword>
<evidence type="ECO:0000313" key="10">
    <source>
        <dbReference type="Proteomes" id="UP000194236"/>
    </source>
</evidence>
<keyword evidence="7" id="KW-0158">Chromosome</keyword>
<name>A0A1Y3BXC1_EURMA</name>
<dbReference type="EC" id="2.7.7.49" evidence="7"/>
<reference evidence="9 10" key="1">
    <citation type="submission" date="2017-03" db="EMBL/GenBank/DDBJ databases">
        <title>Genome Survey of Euroglyphus maynei.</title>
        <authorList>
            <person name="Arlian L.G."/>
            <person name="Morgan M.S."/>
            <person name="Rider S.D."/>
        </authorList>
    </citation>
    <scope>NUCLEOTIDE SEQUENCE [LARGE SCALE GENOMIC DNA]</scope>
    <source>
        <strain evidence="9">Arlian Lab</strain>
        <tissue evidence="9">Whole body</tissue>
    </source>
</reference>
<evidence type="ECO:0000313" key="9">
    <source>
        <dbReference type="EMBL" id="OTF84176.1"/>
    </source>
</evidence>
<proteinExistence type="inferred from homology"/>
<feature type="domain" description="Telomerase ribonucleoprotein complex - RNA-binding" evidence="8">
    <location>
        <begin position="241"/>
        <end position="372"/>
    </location>
</feature>
<gene>
    <name evidence="9" type="ORF">BLA29_005760</name>
</gene>
<accession>A0A1Y3BXC1</accession>
<dbReference type="Proteomes" id="UP000194236">
    <property type="component" value="Unassembled WGS sequence"/>
</dbReference>
<dbReference type="OrthoDB" id="289721at2759"/>
<keyword evidence="1 7" id="KW-0808">Transferase</keyword>
<dbReference type="GO" id="GO:0003720">
    <property type="term" value="F:telomerase activity"/>
    <property type="evidence" value="ECO:0007669"/>
    <property type="project" value="InterPro"/>
</dbReference>
<dbReference type="InterPro" id="IPR003545">
    <property type="entry name" value="Telomerase_RT"/>
</dbReference>
<dbReference type="InterPro" id="IPR021891">
    <property type="entry name" value="Telomerase_RBD"/>
</dbReference>
<protein>
    <recommendedName>
        <fullName evidence="7">Telomerase reverse transcriptase</fullName>
        <ecNumber evidence="7">2.7.7.49</ecNumber>
    </recommendedName>
    <alternativeName>
        <fullName evidence="7">Telomerase catalytic subunit</fullName>
    </alternativeName>
</protein>
<evidence type="ECO:0000256" key="1">
    <source>
        <dbReference type="ARBA" id="ARBA00022679"/>
    </source>
</evidence>
<dbReference type="PANTHER" id="PTHR12066">
    <property type="entry name" value="TELOMERASE REVERSE TRANSCRIPTASE"/>
    <property type="match status" value="1"/>
</dbReference>
<organism evidence="9 10">
    <name type="scientific">Euroglyphus maynei</name>
    <name type="common">Mayne's house dust mite</name>
    <dbReference type="NCBI Taxonomy" id="6958"/>
    <lineage>
        <taxon>Eukaryota</taxon>
        <taxon>Metazoa</taxon>
        <taxon>Ecdysozoa</taxon>
        <taxon>Arthropoda</taxon>
        <taxon>Chelicerata</taxon>
        <taxon>Arachnida</taxon>
        <taxon>Acari</taxon>
        <taxon>Acariformes</taxon>
        <taxon>Sarcoptiformes</taxon>
        <taxon>Astigmata</taxon>
        <taxon>Psoroptidia</taxon>
        <taxon>Analgoidea</taxon>
        <taxon>Pyroglyphidae</taxon>
        <taxon>Pyroglyphinae</taxon>
        <taxon>Euroglyphus</taxon>
    </lineage>
</organism>
<keyword evidence="4 7" id="KW-0460">Magnesium</keyword>
<dbReference type="Gene3D" id="1.10.132.70">
    <property type="match status" value="1"/>
</dbReference>